<proteinExistence type="predicted"/>
<feature type="compositionally biased region" description="Basic and acidic residues" evidence="1">
    <location>
        <begin position="63"/>
        <end position="75"/>
    </location>
</feature>
<protein>
    <submittedName>
        <fullName evidence="2">Uncharacterized protein</fullName>
    </submittedName>
</protein>
<sequence length="244" mass="27377">MESQCCPGGCQIVPVWNFVALWPSEKEKEDIILISDDDDGDEVQCPDDDDDSTQESSVVFVEPQEKSPLEEKGSEEMVDEEGDLVVTYCRQAYVMPHARHDCSTHPFERAESDACSPLGRNQEICEQCYCYICDKLAAECQLWTVPSLCHCNAHNKSNFWKAQRNLALAGVLATFNLELLELDAELRQGGDLLEKFIKDLSVAYNKYLLGEKMCPPGQECCCELKLPPGQCSVCSSQKVEVVYK</sequence>
<evidence type="ECO:0000313" key="3">
    <source>
        <dbReference type="Proteomes" id="UP000694396"/>
    </source>
</evidence>
<evidence type="ECO:0000313" key="2">
    <source>
        <dbReference type="Ensembl" id="ENSCRFP00000016098.1"/>
    </source>
</evidence>
<dbReference type="PANTHER" id="PTHR33443:SF30">
    <property type="entry name" value="SARCOSINE DEHYDROGENASE-2C PROTEIN"/>
    <property type="match status" value="1"/>
</dbReference>
<dbReference type="AlphaFoldDB" id="A0A8C3R629"/>
<feature type="compositionally biased region" description="Acidic residues" evidence="1">
    <location>
        <begin position="35"/>
        <end position="53"/>
    </location>
</feature>
<feature type="region of interest" description="Disordered" evidence="1">
    <location>
        <begin position="30"/>
        <end position="77"/>
    </location>
</feature>
<reference evidence="2" key="2">
    <citation type="submission" date="2025-09" db="UniProtKB">
        <authorList>
            <consortium name="Ensembl"/>
        </authorList>
    </citation>
    <scope>IDENTIFICATION</scope>
</reference>
<dbReference type="Ensembl" id="ENSCRFT00000016657.1">
    <property type="protein sequence ID" value="ENSCRFP00000016098.1"/>
    <property type="gene ID" value="ENSCRFG00000012362.1"/>
</dbReference>
<organism evidence="2 3">
    <name type="scientific">Cyanoderma ruficeps</name>
    <name type="common">rufous-capped babbler</name>
    <dbReference type="NCBI Taxonomy" id="181631"/>
    <lineage>
        <taxon>Eukaryota</taxon>
        <taxon>Metazoa</taxon>
        <taxon>Chordata</taxon>
        <taxon>Craniata</taxon>
        <taxon>Vertebrata</taxon>
        <taxon>Euteleostomi</taxon>
        <taxon>Archelosauria</taxon>
        <taxon>Archosauria</taxon>
        <taxon>Dinosauria</taxon>
        <taxon>Saurischia</taxon>
        <taxon>Theropoda</taxon>
        <taxon>Coelurosauria</taxon>
        <taxon>Aves</taxon>
        <taxon>Neognathae</taxon>
        <taxon>Neoaves</taxon>
        <taxon>Telluraves</taxon>
        <taxon>Australaves</taxon>
        <taxon>Passeriformes</taxon>
        <taxon>Sylvioidea</taxon>
        <taxon>Timaliidae</taxon>
        <taxon>Cyanoderma</taxon>
    </lineage>
</organism>
<accession>A0A8C3R629</accession>
<dbReference type="PANTHER" id="PTHR33443">
    <property type="entry name" value="ZGC:112980"/>
    <property type="match status" value="1"/>
</dbReference>
<dbReference type="InterPro" id="IPR053234">
    <property type="entry name" value="RPM1_Interactor"/>
</dbReference>
<dbReference type="Proteomes" id="UP000694396">
    <property type="component" value="Unplaced"/>
</dbReference>
<name>A0A8C3R629_9PASS</name>
<reference evidence="2" key="1">
    <citation type="submission" date="2025-08" db="UniProtKB">
        <authorList>
            <consortium name="Ensembl"/>
        </authorList>
    </citation>
    <scope>IDENTIFICATION</scope>
</reference>
<keyword evidence="3" id="KW-1185">Reference proteome</keyword>
<evidence type="ECO:0000256" key="1">
    <source>
        <dbReference type="SAM" id="MobiDB-lite"/>
    </source>
</evidence>